<dbReference type="InterPro" id="IPR012337">
    <property type="entry name" value="RNaseH-like_sf"/>
</dbReference>
<dbReference type="SMART" id="SM00341">
    <property type="entry name" value="HRDC"/>
    <property type="match status" value="1"/>
</dbReference>
<dbReference type="InterPro" id="IPR041605">
    <property type="entry name" value="Exo_C"/>
</dbReference>
<dbReference type="Pfam" id="PF00570">
    <property type="entry name" value="HRDC"/>
    <property type="match status" value="1"/>
</dbReference>
<dbReference type="GO" id="GO:0003676">
    <property type="term" value="F:nucleic acid binding"/>
    <property type="evidence" value="ECO:0007669"/>
    <property type="project" value="InterPro"/>
</dbReference>
<dbReference type="PANTHER" id="PTHR47649">
    <property type="entry name" value="RIBONUCLEASE D"/>
    <property type="match status" value="1"/>
</dbReference>
<dbReference type="GO" id="GO:0000166">
    <property type="term" value="F:nucleotide binding"/>
    <property type="evidence" value="ECO:0007669"/>
    <property type="project" value="InterPro"/>
</dbReference>
<dbReference type="GO" id="GO:0008408">
    <property type="term" value="F:3'-5' exonuclease activity"/>
    <property type="evidence" value="ECO:0007669"/>
    <property type="project" value="InterPro"/>
</dbReference>
<dbReference type="SUPFAM" id="SSF53098">
    <property type="entry name" value="Ribonuclease H-like"/>
    <property type="match status" value="1"/>
</dbReference>
<dbReference type="InterPro" id="IPR044876">
    <property type="entry name" value="HRDC_dom_sf"/>
</dbReference>
<dbReference type="InterPro" id="IPR002121">
    <property type="entry name" value="HRDC_dom"/>
</dbReference>
<feature type="domain" description="HRDC" evidence="1">
    <location>
        <begin position="215"/>
        <end position="294"/>
    </location>
</feature>
<proteinExistence type="predicted"/>
<comment type="caution">
    <text evidence="2">The sequence shown here is derived from an EMBL/GenBank/DDBJ whole genome shotgun (WGS) entry which is preliminary data.</text>
</comment>
<dbReference type="AlphaFoldDB" id="A0A7W2I3D0"/>
<dbReference type="Proteomes" id="UP000523682">
    <property type="component" value="Unassembled WGS sequence"/>
</dbReference>
<accession>A0A7W2I3D0</accession>
<dbReference type="CDD" id="cd06142">
    <property type="entry name" value="RNaseD_exo"/>
    <property type="match status" value="1"/>
</dbReference>
<dbReference type="SMART" id="SM00474">
    <property type="entry name" value="35EXOc"/>
    <property type="match status" value="1"/>
</dbReference>
<dbReference type="EMBL" id="JACDTZ010000001">
    <property type="protein sequence ID" value="MBA5243860.1"/>
    <property type="molecule type" value="Genomic_DNA"/>
</dbReference>
<dbReference type="Gene3D" id="3.30.420.10">
    <property type="entry name" value="Ribonuclease H-like superfamily/Ribonuclease H"/>
    <property type="match status" value="1"/>
</dbReference>
<dbReference type="Gene3D" id="1.10.150.80">
    <property type="entry name" value="HRDC domain"/>
    <property type="match status" value="2"/>
</dbReference>
<dbReference type="GO" id="GO:0006139">
    <property type="term" value="P:nucleobase-containing compound metabolic process"/>
    <property type="evidence" value="ECO:0007669"/>
    <property type="project" value="InterPro"/>
</dbReference>
<dbReference type="Pfam" id="PF01612">
    <property type="entry name" value="DNA_pol_A_exo1"/>
    <property type="match status" value="1"/>
</dbReference>
<dbReference type="PANTHER" id="PTHR47649:SF1">
    <property type="entry name" value="RIBONUCLEASE D"/>
    <property type="match status" value="1"/>
</dbReference>
<name>A0A7W2I3D0_9CORY</name>
<dbReference type="RefSeq" id="WP_181888550.1">
    <property type="nucleotide sequence ID" value="NZ_CP170998.1"/>
</dbReference>
<dbReference type="PROSITE" id="PS50967">
    <property type="entry name" value="HRDC"/>
    <property type="match status" value="1"/>
</dbReference>
<organism evidence="2 3">
    <name type="scientific">Corynebacterium haemomassiliense</name>
    <dbReference type="NCBI Taxonomy" id="2754726"/>
    <lineage>
        <taxon>Bacteria</taxon>
        <taxon>Bacillati</taxon>
        <taxon>Actinomycetota</taxon>
        <taxon>Actinomycetes</taxon>
        <taxon>Mycobacteriales</taxon>
        <taxon>Corynebacteriaceae</taxon>
        <taxon>Corynebacterium</taxon>
    </lineage>
</organism>
<dbReference type="InterPro" id="IPR036397">
    <property type="entry name" value="RNaseH_sf"/>
</dbReference>
<dbReference type="InterPro" id="IPR051086">
    <property type="entry name" value="RNase_D-like"/>
</dbReference>
<dbReference type="InterPro" id="IPR002562">
    <property type="entry name" value="3'-5'_exonuclease_dom"/>
</dbReference>
<keyword evidence="3" id="KW-1185">Reference proteome</keyword>
<dbReference type="Pfam" id="PF18305">
    <property type="entry name" value="DNA_pol_A_exoN"/>
    <property type="match status" value="1"/>
</dbReference>
<evidence type="ECO:0000313" key="2">
    <source>
        <dbReference type="EMBL" id="MBA5243860.1"/>
    </source>
</evidence>
<gene>
    <name evidence="2" type="ORF">H0193_03375</name>
</gene>
<protein>
    <submittedName>
        <fullName evidence="2">HRDC domain-containing protein</fullName>
    </submittedName>
</protein>
<sequence>MSARLDYRLVDTPAAFHEAAGALAHGRGPFAVDTERASSFRYGDRAFLVQVARRGAGTFLIAPEGHRDEVREIFAPVLGGQEWIIHAASEDLRSLALLGLHPGVLFDTELASRLVGYDRPNLAAMVERFVGVELEKGHGHEDWSRTPLPKSWQDYAALDVEYLNELAEALTEVLDAEGKLRWAFEEFAHLISVYSLTPRPVKSWRDMKGISSLRDQSGLQVARELWHAREEISEQRDIAPGRLLPNRALLDIALAEPDSPRGLARAVGGKGMPSREVRRWLGVVERALAADPATWPRRKDPRANGTPSKSGWERHYPESWQMLQLCREDIAASAEDLDIRPDILLTPAILRETVWNAPDNGPAWDTHQAASALKKAGARPWQVELTAPILAAAHAEMLELV</sequence>
<reference evidence="2 3" key="1">
    <citation type="submission" date="2020-07" db="EMBL/GenBank/DDBJ databases">
        <title>Draft genome and description of Corynebacterium haemomassiliense strain Marseile-Q3615 sp. nov.</title>
        <authorList>
            <person name="Boxberger M."/>
            <person name="La Scola B."/>
        </authorList>
    </citation>
    <scope>NUCLEOTIDE SEQUENCE [LARGE SCALE GENOMIC DNA]</scope>
    <source>
        <strain evidence="2 3">Marseille-Q3615</strain>
    </source>
</reference>
<dbReference type="SUPFAM" id="SSF47819">
    <property type="entry name" value="HRDC-like"/>
    <property type="match status" value="1"/>
</dbReference>
<evidence type="ECO:0000313" key="3">
    <source>
        <dbReference type="Proteomes" id="UP000523682"/>
    </source>
</evidence>
<dbReference type="InterPro" id="IPR010997">
    <property type="entry name" value="HRDC-like_sf"/>
</dbReference>
<evidence type="ECO:0000259" key="1">
    <source>
        <dbReference type="PROSITE" id="PS50967"/>
    </source>
</evidence>